<feature type="region of interest" description="Disordered" evidence="1">
    <location>
        <begin position="1"/>
        <end position="64"/>
    </location>
</feature>
<dbReference type="AlphaFoldDB" id="A0A5B7CEL0"/>
<gene>
    <name evidence="2" type="ORF">Din_048017</name>
</gene>
<evidence type="ECO:0000256" key="1">
    <source>
        <dbReference type="SAM" id="MobiDB-lite"/>
    </source>
</evidence>
<feature type="compositionally biased region" description="Basic and acidic residues" evidence="1">
    <location>
        <begin position="38"/>
        <end position="49"/>
    </location>
</feature>
<name>A0A5B7CEL0_DAVIN</name>
<protein>
    <submittedName>
        <fullName evidence="2">Putative ubiquitin carboxyl-terminal hydrolase 21</fullName>
        <ecNumber evidence="2">3.4.19.12</ecNumber>
    </submittedName>
</protein>
<accession>A0A5B7CEL0</accession>
<dbReference type="EC" id="3.4.19.12" evidence="2"/>
<dbReference type="EMBL" id="GHES01048017">
    <property type="protein sequence ID" value="MPA78576.1"/>
    <property type="molecule type" value="Transcribed_RNA"/>
</dbReference>
<reference evidence="2" key="1">
    <citation type="submission" date="2019-08" db="EMBL/GenBank/DDBJ databases">
        <title>Reference gene set and small RNA set construction with multiple tissues from Davidia involucrata Baill.</title>
        <authorList>
            <person name="Yang H."/>
            <person name="Zhou C."/>
            <person name="Li G."/>
            <person name="Wang J."/>
            <person name="Gao P."/>
            <person name="Wang M."/>
            <person name="Wang R."/>
            <person name="Zhao Y."/>
        </authorList>
    </citation>
    <scope>NUCLEOTIDE SEQUENCE</scope>
    <source>
        <tissue evidence="2">Mixed with DoveR01_LX</tissue>
    </source>
</reference>
<dbReference type="GO" id="GO:0004843">
    <property type="term" value="F:cysteine-type deubiquitinase activity"/>
    <property type="evidence" value="ECO:0007669"/>
    <property type="project" value="UniProtKB-EC"/>
</dbReference>
<sequence length="197" mass="21965">METQKPLSDLNMSNTSPKSVLDNVDHRGTSSPGVVNSHSHEINETRDAADGIFTESSNGSRHERVEVNEAVDDSPRIYTPMPVGESNSCEGISCKVEKMCTPSPLGENNCNRESVEIKNNANITPQMPPGSPSPDIYTEEPPGRLIHSKVMCVSVLFFTKLVIMTNTELGLNFQKWFIISHVVTFRDRRTRRLAKDY</sequence>
<feature type="compositionally biased region" description="Polar residues" evidence="1">
    <location>
        <begin position="1"/>
        <end position="18"/>
    </location>
</feature>
<keyword evidence="2" id="KW-0378">Hydrolase</keyword>
<organism evidence="2">
    <name type="scientific">Davidia involucrata</name>
    <name type="common">Dove tree</name>
    <dbReference type="NCBI Taxonomy" id="16924"/>
    <lineage>
        <taxon>Eukaryota</taxon>
        <taxon>Viridiplantae</taxon>
        <taxon>Streptophyta</taxon>
        <taxon>Embryophyta</taxon>
        <taxon>Tracheophyta</taxon>
        <taxon>Spermatophyta</taxon>
        <taxon>Magnoliopsida</taxon>
        <taxon>eudicotyledons</taxon>
        <taxon>Gunneridae</taxon>
        <taxon>Pentapetalae</taxon>
        <taxon>asterids</taxon>
        <taxon>Cornales</taxon>
        <taxon>Nyssaceae</taxon>
        <taxon>Davidia</taxon>
    </lineage>
</organism>
<evidence type="ECO:0000313" key="2">
    <source>
        <dbReference type="EMBL" id="MPA78576.1"/>
    </source>
</evidence>
<proteinExistence type="predicted"/>